<dbReference type="EC" id="4.2.1.19" evidence="6 7"/>
<dbReference type="FunFam" id="3.30.230.40:FF:000001">
    <property type="entry name" value="Imidazoleglycerol-phosphate dehydratase HisB"/>
    <property type="match status" value="1"/>
</dbReference>
<dbReference type="GO" id="GO:0000105">
    <property type="term" value="P:L-histidine biosynthetic process"/>
    <property type="evidence" value="ECO:0007669"/>
    <property type="project" value="UniProtKB-UniRule"/>
</dbReference>
<dbReference type="CDD" id="cd07914">
    <property type="entry name" value="IGPD"/>
    <property type="match status" value="1"/>
</dbReference>
<dbReference type="InterPro" id="IPR020565">
    <property type="entry name" value="ImidazoleglycerP_deHydtase_CS"/>
</dbReference>
<reference evidence="8 9" key="1">
    <citation type="journal article" date="2015" name="Genome Announc.">
        <title>Draft Genome Sequence of the Thermophile Thermus filiformis ATCC 43280, Producer of Carotenoid-(Di)glucoside-Branched Fatty Acid (Di)esters and Source of Hyperthermostable Enzymes of Biotechnological Interest.</title>
        <authorList>
            <person name="Mandelli F."/>
            <person name="Oliveira Ramires B."/>
            <person name="Couger M.B."/>
            <person name="Paixao D.A."/>
            <person name="Camilo C.M."/>
            <person name="Polikarpov I."/>
            <person name="Prade R."/>
            <person name="Riano-Pachon D.M."/>
            <person name="Squina F.M."/>
        </authorList>
    </citation>
    <scope>NUCLEOTIDE SEQUENCE [LARGE SCALE GENOMIC DNA]</scope>
    <source>
        <strain evidence="8 9">ATCC 43280</strain>
    </source>
</reference>
<evidence type="ECO:0000256" key="1">
    <source>
        <dbReference type="ARBA" id="ARBA00005047"/>
    </source>
</evidence>
<dbReference type="Proteomes" id="UP000030364">
    <property type="component" value="Unassembled WGS sequence"/>
</dbReference>
<gene>
    <name evidence="6" type="primary">hisB</name>
    <name evidence="8" type="ORF">THFILI_03700</name>
</gene>
<dbReference type="AlphaFoldDB" id="A0A0A2WVE2"/>
<evidence type="ECO:0000256" key="2">
    <source>
        <dbReference type="ARBA" id="ARBA00016664"/>
    </source>
</evidence>
<dbReference type="FunFam" id="3.30.230.40:FF:000003">
    <property type="entry name" value="Imidazoleglycerol-phosphate dehydratase HisB"/>
    <property type="match status" value="1"/>
</dbReference>
<dbReference type="Gene3D" id="3.30.230.40">
    <property type="entry name" value="Imidazole glycerol phosphate dehydratase, domain 1"/>
    <property type="match status" value="2"/>
</dbReference>
<keyword evidence="3 6" id="KW-0028">Amino-acid biosynthesis</keyword>
<dbReference type="SUPFAM" id="SSF54211">
    <property type="entry name" value="Ribosomal protein S5 domain 2-like"/>
    <property type="match status" value="2"/>
</dbReference>
<comment type="similarity">
    <text evidence="6 7">Belongs to the imidazoleglycerol-phosphate dehydratase family.</text>
</comment>
<dbReference type="Pfam" id="PF00475">
    <property type="entry name" value="IGPD"/>
    <property type="match status" value="1"/>
</dbReference>
<protein>
    <recommendedName>
        <fullName evidence="2 6">Imidazoleglycerol-phosphate dehydratase</fullName>
        <shortName evidence="6">IGPD</shortName>
        <ecNumber evidence="6 7">4.2.1.19</ecNumber>
    </recommendedName>
</protein>
<dbReference type="NCBIfam" id="NF002114">
    <property type="entry name" value="PRK00951.2-4"/>
    <property type="match status" value="1"/>
</dbReference>
<dbReference type="GO" id="GO:0005737">
    <property type="term" value="C:cytoplasm"/>
    <property type="evidence" value="ECO:0007669"/>
    <property type="project" value="UniProtKB-SubCell"/>
</dbReference>
<dbReference type="EMBL" id="JPSL02000037">
    <property type="protein sequence ID" value="KGQ22737.1"/>
    <property type="molecule type" value="Genomic_DNA"/>
</dbReference>
<dbReference type="InterPro" id="IPR000807">
    <property type="entry name" value="ImidazoleglycerolP_deHydtase"/>
</dbReference>
<evidence type="ECO:0000256" key="3">
    <source>
        <dbReference type="ARBA" id="ARBA00022605"/>
    </source>
</evidence>
<evidence type="ECO:0000256" key="7">
    <source>
        <dbReference type="RuleBase" id="RU000599"/>
    </source>
</evidence>
<dbReference type="UniPathway" id="UPA00031">
    <property type="reaction ID" value="UER00011"/>
</dbReference>
<comment type="subcellular location">
    <subcellularLocation>
        <location evidence="6 7">Cytoplasm</location>
    </subcellularLocation>
</comment>
<evidence type="ECO:0000256" key="5">
    <source>
        <dbReference type="ARBA" id="ARBA00023239"/>
    </source>
</evidence>
<evidence type="ECO:0000313" key="8">
    <source>
        <dbReference type="EMBL" id="KGQ22737.1"/>
    </source>
</evidence>
<organism evidence="8 9">
    <name type="scientific">Thermus filiformis</name>
    <dbReference type="NCBI Taxonomy" id="276"/>
    <lineage>
        <taxon>Bacteria</taxon>
        <taxon>Thermotogati</taxon>
        <taxon>Deinococcota</taxon>
        <taxon>Deinococci</taxon>
        <taxon>Thermales</taxon>
        <taxon>Thermaceae</taxon>
        <taxon>Thermus</taxon>
    </lineage>
</organism>
<proteinExistence type="inferred from homology"/>
<comment type="pathway">
    <text evidence="1 6 7">Amino-acid biosynthesis; L-histidine biosynthesis; L-histidine from 5-phospho-alpha-D-ribose 1-diphosphate: step 6/9.</text>
</comment>
<name>A0A0A2WVE2_THEFI</name>
<dbReference type="PROSITE" id="PS00955">
    <property type="entry name" value="IGP_DEHYDRATASE_2"/>
    <property type="match status" value="1"/>
</dbReference>
<keyword evidence="4 6" id="KW-0368">Histidine biosynthesis</keyword>
<dbReference type="OrthoDB" id="9790411at2"/>
<dbReference type="STRING" id="276.THFILI_03700"/>
<comment type="catalytic activity">
    <reaction evidence="6 7">
        <text>D-erythro-1-(imidazol-4-yl)glycerol 3-phosphate = 3-(imidazol-4-yl)-2-oxopropyl phosphate + H2O</text>
        <dbReference type="Rhea" id="RHEA:11040"/>
        <dbReference type="ChEBI" id="CHEBI:15377"/>
        <dbReference type="ChEBI" id="CHEBI:57766"/>
        <dbReference type="ChEBI" id="CHEBI:58278"/>
        <dbReference type="EC" id="4.2.1.19"/>
    </reaction>
</comment>
<dbReference type="HAMAP" id="MF_00076">
    <property type="entry name" value="HisB"/>
    <property type="match status" value="1"/>
</dbReference>
<keyword evidence="9" id="KW-1185">Reference proteome</keyword>
<dbReference type="InterPro" id="IPR038494">
    <property type="entry name" value="IGPD_sf"/>
</dbReference>
<dbReference type="PROSITE" id="PS00954">
    <property type="entry name" value="IGP_DEHYDRATASE_1"/>
    <property type="match status" value="1"/>
</dbReference>
<sequence length="194" mass="21330">MREAVVERATKETWVRLRLGLDGPPEGRVGTGLPFLDHMLLQLQTHGRFLLEVEAQGDLEVDVHHLVEDVGIALGMALKEALGEGRGLERYGHAYAPMDETLVLCVVDLSGRPHLEFRPEGWPVVGSAGGVNHYHLREFLRGLVGHARLTLHLRLLSGREAHHVIEASFKALARALRQATRVTGEGLPSTKGVL</sequence>
<keyword evidence="5 6" id="KW-0456">Lyase</keyword>
<dbReference type="GO" id="GO:0004424">
    <property type="term" value="F:imidazoleglycerol-phosphate dehydratase activity"/>
    <property type="evidence" value="ECO:0007669"/>
    <property type="project" value="UniProtKB-UniRule"/>
</dbReference>
<evidence type="ECO:0000256" key="6">
    <source>
        <dbReference type="HAMAP-Rule" id="MF_00076"/>
    </source>
</evidence>
<accession>A0A0A2WVE2</accession>
<dbReference type="PANTHER" id="PTHR23133:SF2">
    <property type="entry name" value="IMIDAZOLEGLYCEROL-PHOSPHATE DEHYDRATASE"/>
    <property type="match status" value="1"/>
</dbReference>
<dbReference type="InterPro" id="IPR020568">
    <property type="entry name" value="Ribosomal_Su5_D2-typ_SF"/>
</dbReference>
<evidence type="ECO:0000256" key="4">
    <source>
        <dbReference type="ARBA" id="ARBA00023102"/>
    </source>
</evidence>
<keyword evidence="6" id="KW-0963">Cytoplasm</keyword>
<evidence type="ECO:0000313" key="9">
    <source>
        <dbReference type="Proteomes" id="UP000030364"/>
    </source>
</evidence>
<dbReference type="PATRIC" id="fig|276.5.peg.443"/>
<dbReference type="PANTHER" id="PTHR23133">
    <property type="entry name" value="IMIDAZOLEGLYCEROL-PHOSPHATE DEHYDRATASE HIS7"/>
    <property type="match status" value="1"/>
</dbReference>
<dbReference type="RefSeq" id="WP_038061526.1">
    <property type="nucleotide sequence ID" value="NZ_JPSL02000037.1"/>
</dbReference>
<comment type="caution">
    <text evidence="8">The sequence shown here is derived from an EMBL/GenBank/DDBJ whole genome shotgun (WGS) entry which is preliminary data.</text>
</comment>